<dbReference type="AlphaFoldDB" id="A0A917HHS6"/>
<protein>
    <recommendedName>
        <fullName evidence="4">Transporter suffix domain-containing protein</fullName>
    </recommendedName>
</protein>
<dbReference type="Proteomes" id="UP000622860">
    <property type="component" value="Unassembled WGS sequence"/>
</dbReference>
<dbReference type="RefSeq" id="WP_188455776.1">
    <property type="nucleotide sequence ID" value="NZ_BMFR01000010.1"/>
</dbReference>
<dbReference type="NCBIfam" id="NF033684">
    <property type="entry name" value="suffix_2_RND"/>
    <property type="match status" value="1"/>
</dbReference>
<reference evidence="2" key="1">
    <citation type="journal article" date="2014" name="Int. J. Syst. Evol. Microbiol.">
        <title>Complete genome sequence of Corynebacterium casei LMG S-19264T (=DSM 44701T), isolated from a smear-ripened cheese.</title>
        <authorList>
            <consortium name="US DOE Joint Genome Institute (JGI-PGF)"/>
            <person name="Walter F."/>
            <person name="Albersmeier A."/>
            <person name="Kalinowski J."/>
            <person name="Ruckert C."/>
        </authorList>
    </citation>
    <scope>NUCLEOTIDE SEQUENCE</scope>
    <source>
        <strain evidence="2">CGMCC 1.12754</strain>
    </source>
</reference>
<keyword evidence="3" id="KW-1185">Reference proteome</keyword>
<feature type="transmembrane region" description="Helical" evidence="1">
    <location>
        <begin position="20"/>
        <end position="41"/>
    </location>
</feature>
<dbReference type="EMBL" id="BMFR01000010">
    <property type="protein sequence ID" value="GGG79275.1"/>
    <property type="molecule type" value="Genomic_DNA"/>
</dbReference>
<keyword evidence="1" id="KW-0812">Transmembrane</keyword>
<feature type="transmembrane region" description="Helical" evidence="1">
    <location>
        <begin position="53"/>
        <end position="74"/>
    </location>
</feature>
<keyword evidence="1" id="KW-1133">Transmembrane helix</keyword>
<proteinExistence type="predicted"/>
<evidence type="ECO:0000313" key="3">
    <source>
        <dbReference type="Proteomes" id="UP000622860"/>
    </source>
</evidence>
<reference evidence="2" key="2">
    <citation type="submission" date="2020-09" db="EMBL/GenBank/DDBJ databases">
        <authorList>
            <person name="Sun Q."/>
            <person name="Zhou Y."/>
        </authorList>
    </citation>
    <scope>NUCLEOTIDE SEQUENCE</scope>
    <source>
        <strain evidence="2">CGMCC 1.12754</strain>
    </source>
</reference>
<dbReference type="InterPro" id="IPR047961">
    <property type="entry name" value="Transp_suffix-like"/>
</dbReference>
<evidence type="ECO:0008006" key="4">
    <source>
        <dbReference type="Google" id="ProtNLM"/>
    </source>
</evidence>
<gene>
    <name evidence="2" type="ORF">GCM10011398_25740</name>
</gene>
<keyword evidence="1" id="KW-0472">Membrane</keyword>
<evidence type="ECO:0000256" key="1">
    <source>
        <dbReference type="SAM" id="Phobius"/>
    </source>
</evidence>
<evidence type="ECO:0000313" key="2">
    <source>
        <dbReference type="EMBL" id="GGG79275.1"/>
    </source>
</evidence>
<accession>A0A917HHS6</accession>
<comment type="caution">
    <text evidence="2">The sequence shown here is derived from an EMBL/GenBank/DDBJ whole genome shotgun (WGS) entry which is preliminary data.</text>
</comment>
<sequence>MNNYLNREPFDKNQRTKNTLKRVGIFLFILSWILYGIAFVVPFTPLATNTKVIMGTLFIVLGEAAFWISCIIVGKELMKRYRKHLNPVNWFKKSRDQRRNVE</sequence>
<organism evidence="2 3">
    <name type="scientific">Virgibacillus oceani</name>
    <dbReference type="NCBI Taxonomy" id="1479511"/>
    <lineage>
        <taxon>Bacteria</taxon>
        <taxon>Bacillati</taxon>
        <taxon>Bacillota</taxon>
        <taxon>Bacilli</taxon>
        <taxon>Bacillales</taxon>
        <taxon>Bacillaceae</taxon>
        <taxon>Virgibacillus</taxon>
    </lineage>
</organism>
<name>A0A917HHS6_9BACI</name>